<name>A0A1M7M9E0_RUMFL</name>
<gene>
    <name evidence="2" type="ORF">SAMN04487860_1208</name>
</gene>
<dbReference type="Pfam" id="PF00756">
    <property type="entry name" value="Esterase"/>
    <property type="match status" value="1"/>
</dbReference>
<reference evidence="2 3" key="1">
    <citation type="submission" date="2016-11" db="EMBL/GenBank/DDBJ databases">
        <authorList>
            <person name="Jaros S."/>
            <person name="Januszkiewicz K."/>
            <person name="Wedrychowicz H."/>
        </authorList>
    </citation>
    <scope>NUCLEOTIDE SEQUENCE [LARGE SCALE GENOMIC DNA]</scope>
    <source>
        <strain evidence="2 3">Y1</strain>
    </source>
</reference>
<dbReference type="PANTHER" id="PTHR48098:SF1">
    <property type="entry name" value="DIACYLGLYCEROL ACYLTRANSFERASE_MYCOLYLTRANSFERASE AG85A"/>
    <property type="match status" value="1"/>
</dbReference>
<accession>A0A1M7M9E0</accession>
<dbReference type="AlphaFoldDB" id="A0A1M7M9E0"/>
<dbReference type="PANTHER" id="PTHR48098">
    <property type="entry name" value="ENTEROCHELIN ESTERASE-RELATED"/>
    <property type="match status" value="1"/>
</dbReference>
<dbReference type="Gene3D" id="3.40.50.1820">
    <property type="entry name" value="alpha/beta hydrolase"/>
    <property type="match status" value="1"/>
</dbReference>
<dbReference type="InterPro" id="IPR000801">
    <property type="entry name" value="Esterase-like"/>
</dbReference>
<evidence type="ECO:0000313" key="3">
    <source>
        <dbReference type="Proteomes" id="UP000184394"/>
    </source>
</evidence>
<feature type="region of interest" description="Disordered" evidence="1">
    <location>
        <begin position="1"/>
        <end position="46"/>
    </location>
</feature>
<proteinExistence type="predicted"/>
<protein>
    <submittedName>
        <fullName evidence="2">Enterochelin esterase</fullName>
    </submittedName>
</protein>
<dbReference type="InterPro" id="IPR029058">
    <property type="entry name" value="AB_hydrolase_fold"/>
</dbReference>
<sequence length="350" mass="37510">MGGFDWNNQGQQNGGFDWNNQNNGGFDWNNGGFDWNNQGQQNGGQQNIDWNGMAGGFNDTNSNIGTDAGNGGNATSGLNAKIRQDMPTTVPGGVEKSGQCKVEKKTYNCKFTGGQKSCNVILPPNYSPSKQYPVMYVLHGIGGDENSMVSGMGVQELMAGLVSSGKAEEMIIVLPSQYTSKNGNGGGGFGINQETCAAYDNFLYDISDSLIPYIEANYPVKTGRENRAITGFSMGGREAIYIGLMRPDLFGYVGGACPAPGITPGSDMFMTHPGCMQESEMKFRNVGPEPAVFMITGGTNDSVVGTFPKQYSDILTRNGVEHVYQSIPGGGHGADSVKPHLYTFMRYAFK</sequence>
<dbReference type="EMBL" id="FRCT01000020">
    <property type="protein sequence ID" value="SHM87310.1"/>
    <property type="molecule type" value="Genomic_DNA"/>
</dbReference>
<evidence type="ECO:0000313" key="2">
    <source>
        <dbReference type="EMBL" id="SHM87310.1"/>
    </source>
</evidence>
<dbReference type="GO" id="GO:0016747">
    <property type="term" value="F:acyltransferase activity, transferring groups other than amino-acyl groups"/>
    <property type="evidence" value="ECO:0007669"/>
    <property type="project" value="TreeGrafter"/>
</dbReference>
<dbReference type="SUPFAM" id="SSF53474">
    <property type="entry name" value="alpha/beta-Hydrolases"/>
    <property type="match status" value="1"/>
</dbReference>
<organism evidence="2 3">
    <name type="scientific">Ruminococcus flavefaciens</name>
    <dbReference type="NCBI Taxonomy" id="1265"/>
    <lineage>
        <taxon>Bacteria</taxon>
        <taxon>Bacillati</taxon>
        <taxon>Bacillota</taxon>
        <taxon>Clostridia</taxon>
        <taxon>Eubacteriales</taxon>
        <taxon>Oscillospiraceae</taxon>
        <taxon>Ruminococcus</taxon>
    </lineage>
</organism>
<dbReference type="InterPro" id="IPR050583">
    <property type="entry name" value="Mycobacterial_A85_antigen"/>
</dbReference>
<dbReference type="Proteomes" id="UP000184394">
    <property type="component" value="Unassembled WGS sequence"/>
</dbReference>
<evidence type="ECO:0000256" key="1">
    <source>
        <dbReference type="SAM" id="MobiDB-lite"/>
    </source>
</evidence>